<name>A0A955L1Q6_9BACT</name>
<evidence type="ECO:0000313" key="1">
    <source>
        <dbReference type="EMBL" id="MCA9381262.1"/>
    </source>
</evidence>
<evidence type="ECO:0000313" key="2">
    <source>
        <dbReference type="Proteomes" id="UP000775877"/>
    </source>
</evidence>
<organism evidence="1 2">
    <name type="scientific">Candidatus Dojkabacteria bacterium</name>
    <dbReference type="NCBI Taxonomy" id="2099670"/>
    <lineage>
        <taxon>Bacteria</taxon>
        <taxon>Candidatus Dojkabacteria</taxon>
    </lineage>
</organism>
<dbReference type="Proteomes" id="UP000775877">
    <property type="component" value="Unassembled WGS sequence"/>
</dbReference>
<comment type="caution">
    <text evidence="1">The sequence shown here is derived from an EMBL/GenBank/DDBJ whole genome shotgun (WGS) entry which is preliminary data.</text>
</comment>
<protein>
    <submittedName>
        <fullName evidence="1">Uncharacterized protein</fullName>
    </submittedName>
</protein>
<accession>A0A955L1Q6</accession>
<proteinExistence type="predicted"/>
<sequence length="166" mass="19061">MEQNTTTEQVGERPQEDSFRTIDVEEYGQMFSIPISGGGGILNPFTPADPHCSLRDVELVIKYLRSKQYLEPDDINLDCIVFTSLSADMVFLVREEGEVYLLKPYMRDFFEVQSKLSAIKAVLEMHPDLEDKLTPRLSREPDTKQYILNFGELKFALRNFVLGDES</sequence>
<reference evidence="1" key="2">
    <citation type="journal article" date="2021" name="Microbiome">
        <title>Successional dynamics and alternative stable states in a saline activated sludge microbial community over 9 years.</title>
        <authorList>
            <person name="Wang Y."/>
            <person name="Ye J."/>
            <person name="Ju F."/>
            <person name="Liu L."/>
            <person name="Boyd J.A."/>
            <person name="Deng Y."/>
            <person name="Parks D.H."/>
            <person name="Jiang X."/>
            <person name="Yin X."/>
            <person name="Woodcroft B.J."/>
            <person name="Tyson G.W."/>
            <person name="Hugenholtz P."/>
            <person name="Polz M.F."/>
            <person name="Zhang T."/>
        </authorList>
    </citation>
    <scope>NUCLEOTIDE SEQUENCE</scope>
    <source>
        <strain evidence="1">HKST-UBA13</strain>
    </source>
</reference>
<gene>
    <name evidence="1" type="ORF">KC678_03285</name>
</gene>
<dbReference type="AlphaFoldDB" id="A0A955L1Q6"/>
<reference evidence="1" key="1">
    <citation type="submission" date="2020-04" db="EMBL/GenBank/DDBJ databases">
        <authorList>
            <person name="Zhang T."/>
        </authorList>
    </citation>
    <scope>NUCLEOTIDE SEQUENCE</scope>
    <source>
        <strain evidence="1">HKST-UBA13</strain>
    </source>
</reference>
<dbReference type="EMBL" id="JAGQLJ010000068">
    <property type="protein sequence ID" value="MCA9381262.1"/>
    <property type="molecule type" value="Genomic_DNA"/>
</dbReference>